<name>A0A1I7T0F4_9PELO</name>
<sequence length="157" mass="18275">MGTDSDTEKLENGPEEWVKAQIKLSNIQCDKNGLLMLTKSVELFIQELMSGASQHGSQVLDYDNMADYIQFSNFNFLKGYFPSRVRYEALLDYLKENNEEEYLKMKDGKAMDWDLPLARFEKPYIIFSKSADQKESKKHSKEKLTRSESMQSITFDI</sequence>
<dbReference type="Gene3D" id="1.10.20.10">
    <property type="entry name" value="Histone, subunit A"/>
    <property type="match status" value="1"/>
</dbReference>
<evidence type="ECO:0000256" key="1">
    <source>
        <dbReference type="SAM" id="MobiDB-lite"/>
    </source>
</evidence>
<dbReference type="WBParaSite" id="Csp11.Scaffold442.g1219.t1">
    <property type="protein sequence ID" value="Csp11.Scaffold442.g1219.t1"/>
    <property type="gene ID" value="Csp11.Scaffold442.g1219"/>
</dbReference>
<evidence type="ECO:0000313" key="3">
    <source>
        <dbReference type="WBParaSite" id="Csp11.Scaffold442.g1219.t1"/>
    </source>
</evidence>
<dbReference type="SUPFAM" id="SSF47113">
    <property type="entry name" value="Histone-fold"/>
    <property type="match status" value="1"/>
</dbReference>
<dbReference type="GO" id="GO:0046982">
    <property type="term" value="F:protein heterodimerization activity"/>
    <property type="evidence" value="ECO:0007669"/>
    <property type="project" value="InterPro"/>
</dbReference>
<dbReference type="InterPro" id="IPR009072">
    <property type="entry name" value="Histone-fold"/>
</dbReference>
<proteinExistence type="predicted"/>
<feature type="compositionally biased region" description="Polar residues" evidence="1">
    <location>
        <begin position="147"/>
        <end position="157"/>
    </location>
</feature>
<reference evidence="3" key="1">
    <citation type="submission" date="2016-11" db="UniProtKB">
        <authorList>
            <consortium name="WormBaseParasite"/>
        </authorList>
    </citation>
    <scope>IDENTIFICATION</scope>
</reference>
<accession>A0A1I7T0F4</accession>
<keyword evidence="2" id="KW-1185">Reference proteome</keyword>
<feature type="region of interest" description="Disordered" evidence="1">
    <location>
        <begin position="134"/>
        <end position="157"/>
    </location>
</feature>
<dbReference type="AlphaFoldDB" id="A0A1I7T0F4"/>
<evidence type="ECO:0000313" key="2">
    <source>
        <dbReference type="Proteomes" id="UP000095282"/>
    </source>
</evidence>
<dbReference type="eggNOG" id="ENOG502TKB3">
    <property type="taxonomic scope" value="Eukaryota"/>
</dbReference>
<organism evidence="2 3">
    <name type="scientific">Caenorhabditis tropicalis</name>
    <dbReference type="NCBI Taxonomy" id="1561998"/>
    <lineage>
        <taxon>Eukaryota</taxon>
        <taxon>Metazoa</taxon>
        <taxon>Ecdysozoa</taxon>
        <taxon>Nematoda</taxon>
        <taxon>Chromadorea</taxon>
        <taxon>Rhabditida</taxon>
        <taxon>Rhabditina</taxon>
        <taxon>Rhabditomorpha</taxon>
        <taxon>Rhabditoidea</taxon>
        <taxon>Rhabditidae</taxon>
        <taxon>Peloderinae</taxon>
        <taxon>Caenorhabditis</taxon>
    </lineage>
</organism>
<dbReference type="Proteomes" id="UP000095282">
    <property type="component" value="Unplaced"/>
</dbReference>
<protein>
    <submittedName>
        <fullName evidence="3">CBFD_NFYB_HMF domain-containing protein</fullName>
    </submittedName>
</protein>